<dbReference type="RefSeq" id="WP_378024141.1">
    <property type="nucleotide sequence ID" value="NZ_JBHSKG010000020.1"/>
</dbReference>
<name>A0ABV9ZP76_9PSEU</name>
<dbReference type="InterPro" id="IPR029052">
    <property type="entry name" value="Metallo-depent_PP-like"/>
</dbReference>
<dbReference type="Proteomes" id="UP001596175">
    <property type="component" value="Unassembled WGS sequence"/>
</dbReference>
<comment type="caution">
    <text evidence="2">The sequence shown here is derived from an EMBL/GenBank/DDBJ whole genome shotgun (WGS) entry which is preliminary data.</text>
</comment>
<feature type="region of interest" description="Disordered" evidence="1">
    <location>
        <begin position="659"/>
        <end position="682"/>
    </location>
</feature>
<dbReference type="InterPro" id="IPR038607">
    <property type="entry name" value="PhoD-like_sf"/>
</dbReference>
<reference evidence="3" key="1">
    <citation type="journal article" date="2019" name="Int. J. Syst. Evol. Microbiol.">
        <title>The Global Catalogue of Microorganisms (GCM) 10K type strain sequencing project: providing services to taxonomists for standard genome sequencing and annotation.</title>
        <authorList>
            <consortium name="The Broad Institute Genomics Platform"/>
            <consortium name="The Broad Institute Genome Sequencing Center for Infectious Disease"/>
            <person name="Wu L."/>
            <person name="Ma J."/>
        </authorList>
    </citation>
    <scope>NUCLEOTIDE SEQUENCE [LARGE SCALE GENOMIC DNA]</scope>
    <source>
        <strain evidence="3">XZYJ18</strain>
    </source>
</reference>
<evidence type="ECO:0008006" key="4">
    <source>
        <dbReference type="Google" id="ProtNLM"/>
    </source>
</evidence>
<dbReference type="Gene3D" id="3.60.21.70">
    <property type="entry name" value="PhoD-like phosphatase"/>
    <property type="match status" value="1"/>
</dbReference>
<gene>
    <name evidence="2" type="ORF">ACFPK1_27490</name>
</gene>
<dbReference type="EMBL" id="JBHSKG010000020">
    <property type="protein sequence ID" value="MFC5142007.1"/>
    <property type="molecule type" value="Genomic_DNA"/>
</dbReference>
<evidence type="ECO:0000313" key="2">
    <source>
        <dbReference type="EMBL" id="MFC5142007.1"/>
    </source>
</evidence>
<accession>A0ABV9ZP76</accession>
<dbReference type="SUPFAM" id="SSF56300">
    <property type="entry name" value="Metallo-dependent phosphatases"/>
    <property type="match status" value="1"/>
</dbReference>
<proteinExistence type="predicted"/>
<dbReference type="PANTHER" id="PTHR37031">
    <property type="entry name" value="METALLOPHOSPHATASE BINDING DOMAIN PROTEIN"/>
    <property type="match status" value="1"/>
</dbReference>
<evidence type="ECO:0000313" key="3">
    <source>
        <dbReference type="Proteomes" id="UP001596175"/>
    </source>
</evidence>
<organism evidence="2 3">
    <name type="scientific">Actinomycetospora rhizophila</name>
    <dbReference type="NCBI Taxonomy" id="1416876"/>
    <lineage>
        <taxon>Bacteria</taxon>
        <taxon>Bacillati</taxon>
        <taxon>Actinomycetota</taxon>
        <taxon>Actinomycetes</taxon>
        <taxon>Pseudonocardiales</taxon>
        <taxon>Pseudonocardiaceae</taxon>
        <taxon>Actinomycetospora</taxon>
    </lineage>
</organism>
<evidence type="ECO:0000256" key="1">
    <source>
        <dbReference type="SAM" id="MobiDB-lite"/>
    </source>
</evidence>
<dbReference type="PANTHER" id="PTHR37031:SF2">
    <property type="entry name" value="PHOD-LIKE PHOSPHATASE METALLOPHOSPHATASE DOMAIN-CONTAINING PROTEIN"/>
    <property type="match status" value="1"/>
</dbReference>
<protein>
    <recommendedName>
        <fullName evidence="4">PhoD-like phosphatase metallophosphatase domain-containing protein</fullName>
    </recommendedName>
</protein>
<keyword evidence="3" id="KW-1185">Reference proteome</keyword>
<sequence length="799" mass="85883">MAFVPLAQRLDAGEVPSILAGPILRHVSDEEVNVFLACRAASTVTLTVFEGSGAGRAAVLSGARATVALGERLHVVVVTASGDPGTLTPGVSYTYDVDLGAGQTLGVAGVLQREATTQPLAYAGAGLPGFSLPPTALEQVRLVHASCRKPHGEGVDALTALHDIIEGATSGADPAGARPHQLFLTGDQIYADDVADQLLYVLRDAATALLSWPETLPGTTPSALEPGARAALTLDAGLTSAVPDPEHAKSHLMAFGEFAMMYLFAWSPTLWPEALPAPDPLVLGSPTDDSTLATEDVRLTAFRDTVELVRRALANVPVYMICDDHEVTDDWFMNRRWVGPRTAADPPCGVLEHPLGRRILQNGLLAFALFQAWGSTPERFAPQGPAGEPGRALLAAAGSWRGADDVDSRAIGARVGLPATLAAGSTELTRPAGALTWHYRVAPRDGQYEVLVLDGRTARTYPVRPDLAAPGLMSPAAITGQIVDAPDDDGRRLSLVVTQTPFIGLPFIEEKQAAKHGEGVWDSDVEAWSLNTDAFERLLGALADRRRRVVVLAGDVHYSFAARMTYWARRPYGRPEPPEPLAAALVQMNASSCKNQTTVRWPVDTIDPLEAQLDTDRLHQSGFGGMLWLEFAEDFRRAGWPTPRTTSLQFDQKVLGPLRRAPGWDRTPAVLDPEKLPAGTQFGSQPDWRYEVVFRPGTKGPDPARPHVNALPVGPRPRVAEIRRFQIDCQDQTRGAAGRDIVGRNNIGELRFEVDAQGDPVQVVQRTWWRARDDAQPVAATTFAVSLDPTTPAPPAPLP</sequence>